<feature type="region of interest" description="Disordered" evidence="1">
    <location>
        <begin position="92"/>
        <end position="111"/>
    </location>
</feature>
<evidence type="ECO:0000313" key="2">
    <source>
        <dbReference type="EMBL" id="KAL3716025.1"/>
    </source>
</evidence>
<reference evidence="2 3" key="1">
    <citation type="submission" date="2024-11" db="EMBL/GenBank/DDBJ databases">
        <title>Chromosome-level genome assembly of Eucalyptus globulus Labill. provides insights into its genome evolution.</title>
        <authorList>
            <person name="Li X."/>
        </authorList>
    </citation>
    <scope>NUCLEOTIDE SEQUENCE [LARGE SCALE GENOMIC DNA]</scope>
    <source>
        <strain evidence="2">CL2024</strain>
        <tissue evidence="2">Fresh tender leaves</tissue>
    </source>
</reference>
<evidence type="ECO:0000256" key="1">
    <source>
        <dbReference type="SAM" id="MobiDB-lite"/>
    </source>
</evidence>
<keyword evidence="3" id="KW-1185">Reference proteome</keyword>
<dbReference type="EMBL" id="JBJKBG010000011">
    <property type="protein sequence ID" value="KAL3716025.1"/>
    <property type="molecule type" value="Genomic_DNA"/>
</dbReference>
<protein>
    <submittedName>
        <fullName evidence="2">Uncharacterized protein</fullName>
    </submittedName>
</protein>
<dbReference type="Proteomes" id="UP001634007">
    <property type="component" value="Unassembled WGS sequence"/>
</dbReference>
<sequence>MGQLHTFTLPVIVPSKCRPAAGSDWEAWIQLKMPVRVIAVIRDSNSGESMRTVRSAGVFDVANAIEGSQKWIRWRISSEVLVGLQGETATMMQNRERSREHRNVKRIRRDD</sequence>
<comment type="caution">
    <text evidence="2">The sequence shown here is derived from an EMBL/GenBank/DDBJ whole genome shotgun (WGS) entry which is preliminary data.</text>
</comment>
<evidence type="ECO:0000313" key="3">
    <source>
        <dbReference type="Proteomes" id="UP001634007"/>
    </source>
</evidence>
<gene>
    <name evidence="2" type="ORF">ACJRO7_007745</name>
</gene>
<name>A0ABD3IM54_EUCGL</name>
<proteinExistence type="predicted"/>
<feature type="compositionally biased region" description="Basic residues" evidence="1">
    <location>
        <begin position="102"/>
        <end position="111"/>
    </location>
</feature>
<accession>A0ABD3IM54</accession>
<dbReference type="AlphaFoldDB" id="A0ABD3IM54"/>
<organism evidence="2 3">
    <name type="scientific">Eucalyptus globulus</name>
    <name type="common">Tasmanian blue gum</name>
    <dbReference type="NCBI Taxonomy" id="34317"/>
    <lineage>
        <taxon>Eukaryota</taxon>
        <taxon>Viridiplantae</taxon>
        <taxon>Streptophyta</taxon>
        <taxon>Embryophyta</taxon>
        <taxon>Tracheophyta</taxon>
        <taxon>Spermatophyta</taxon>
        <taxon>Magnoliopsida</taxon>
        <taxon>eudicotyledons</taxon>
        <taxon>Gunneridae</taxon>
        <taxon>Pentapetalae</taxon>
        <taxon>rosids</taxon>
        <taxon>malvids</taxon>
        <taxon>Myrtales</taxon>
        <taxon>Myrtaceae</taxon>
        <taxon>Myrtoideae</taxon>
        <taxon>Eucalypteae</taxon>
        <taxon>Eucalyptus</taxon>
    </lineage>
</organism>